<dbReference type="EMBL" id="BJXJ01000001">
    <property type="protein sequence ID" value="GEM74050.1"/>
    <property type="molecule type" value="Genomic_DNA"/>
</dbReference>
<accession>A0A511Q9T1</accession>
<reference evidence="1 2" key="1">
    <citation type="submission" date="2019-07" db="EMBL/GenBank/DDBJ databases">
        <title>Whole genome shotgun sequence of Vibrio sagamiensis NBRC 104589.</title>
        <authorList>
            <person name="Hosoyama A."/>
            <person name="Uohara A."/>
            <person name="Ohji S."/>
            <person name="Ichikawa N."/>
        </authorList>
    </citation>
    <scope>NUCLEOTIDE SEQUENCE [LARGE SCALE GENOMIC DNA]</scope>
    <source>
        <strain evidence="1 2">NBRC 104589</strain>
    </source>
</reference>
<dbReference type="Proteomes" id="UP000321922">
    <property type="component" value="Unassembled WGS sequence"/>
</dbReference>
<sequence>MIRRYSGSTLRIVNKVLELGTLALWERVTEQASYVRLLGKSLLFRFVVFLEFNSVTSL</sequence>
<evidence type="ECO:0000313" key="1">
    <source>
        <dbReference type="EMBL" id="GEM74050.1"/>
    </source>
</evidence>
<proteinExistence type="predicted"/>
<protein>
    <submittedName>
        <fullName evidence="1">Uncharacterized protein</fullName>
    </submittedName>
</protein>
<evidence type="ECO:0000313" key="2">
    <source>
        <dbReference type="Proteomes" id="UP000321922"/>
    </source>
</evidence>
<dbReference type="RefSeq" id="WP_158000756.1">
    <property type="nucleotide sequence ID" value="NZ_BAOJ01000017.1"/>
</dbReference>
<gene>
    <name evidence="1" type="ORF">VSA01S_01620</name>
</gene>
<dbReference type="AlphaFoldDB" id="A0A511Q9T1"/>
<organism evidence="1 2">
    <name type="scientific">Vibrio sagamiensis NBRC 104589</name>
    <dbReference type="NCBI Taxonomy" id="1219064"/>
    <lineage>
        <taxon>Bacteria</taxon>
        <taxon>Pseudomonadati</taxon>
        <taxon>Pseudomonadota</taxon>
        <taxon>Gammaproteobacteria</taxon>
        <taxon>Vibrionales</taxon>
        <taxon>Vibrionaceae</taxon>
        <taxon>Vibrio</taxon>
    </lineage>
</organism>
<keyword evidence="2" id="KW-1185">Reference proteome</keyword>
<name>A0A511Q9T1_9VIBR</name>
<comment type="caution">
    <text evidence="1">The sequence shown here is derived from an EMBL/GenBank/DDBJ whole genome shotgun (WGS) entry which is preliminary data.</text>
</comment>